<evidence type="ECO:0000256" key="9">
    <source>
        <dbReference type="PIRSR" id="PIRSR000485-1"/>
    </source>
</evidence>
<evidence type="ECO:0000256" key="11">
    <source>
        <dbReference type="PIRSR" id="PIRSR000485-3"/>
    </source>
</evidence>
<protein>
    <recommendedName>
        <fullName evidence="7">Amidophosphoribosyltransferase</fullName>
        <shortName evidence="7">ATase</shortName>
        <ecNumber evidence="7">2.4.2.14</ecNumber>
    </recommendedName>
    <alternativeName>
        <fullName evidence="7">Glutamine phosphoribosylpyrophosphate amidotransferase</fullName>
        <shortName evidence="7">GPATase</shortName>
    </alternativeName>
</protein>
<dbReference type="Proteomes" id="UP000766904">
    <property type="component" value="Unassembled WGS sequence"/>
</dbReference>
<sequence>MTEKCGVVGVSLDGRPAARPLYYALYALQHRGQESAGIVTHDGFQQHSHVDMGLVGDVFEEDDLDMLNGAAGIGHVRYPTAGSVDSCCAQPFSVSFKSGSLGLSHNGNLVNADEIRDELAAVGHAFTSDGDTEVIAHDLARNLLEEDLVRAVKRTMGRIHGSYALTISHDDTVLGVRDPEGNRPLCIGKLDDGYILASESAAIDTLDGELVRDVQPGELVVLQEDGQGFDSYQLIDRESTAHCFFEHVYFARPDSIIDDTLVYEARRNLGRRLWEESGVETDVVMPVPDSGRAFASGYADAAGETTPDGESRTEDDDGVEFAEGLMKNRYVGRTFIMPSQDERERAVRLKLNPIKSTIEGKTVTVIDDSIVRGTTSTQLVQLLKDCGAKEVHVRIGAPPIVAPCYMGIDMATREELIASDKTSEEIRDAIDADSLAYLSTDAVADVLEQERIDLCLGCVTGEYPYDIEGEESDRDVVRPELEGRTIHADD</sequence>
<dbReference type="PANTHER" id="PTHR11907">
    <property type="entry name" value="AMIDOPHOSPHORIBOSYLTRANSFERASE"/>
    <property type="match status" value="1"/>
</dbReference>
<dbReference type="InterPro" id="IPR000836">
    <property type="entry name" value="PRTase_dom"/>
</dbReference>
<dbReference type="InterPro" id="IPR029055">
    <property type="entry name" value="Ntn_hydrolases_N"/>
</dbReference>
<keyword evidence="7 10" id="KW-0479">Metal-binding</keyword>
<dbReference type="Pfam" id="PF00156">
    <property type="entry name" value="Pribosyltran"/>
    <property type="match status" value="1"/>
</dbReference>
<keyword evidence="5 7" id="KW-0658">Purine biosynthesis</keyword>
<comment type="similarity">
    <text evidence="2 7 8">In the C-terminal section; belongs to the purine/pyrimidine phosphoribosyltransferase family.</text>
</comment>
<dbReference type="GO" id="GO:0009113">
    <property type="term" value="P:purine nucleobase biosynthetic process"/>
    <property type="evidence" value="ECO:0007669"/>
    <property type="project" value="UniProtKB-UniRule"/>
</dbReference>
<dbReference type="AlphaFoldDB" id="A0A8J8Q5E7"/>
<dbReference type="UniPathway" id="UPA00074">
    <property type="reaction ID" value="UER00124"/>
</dbReference>
<feature type="compositionally biased region" description="Basic and acidic residues" evidence="12">
    <location>
        <begin position="474"/>
        <end position="490"/>
    </location>
</feature>
<comment type="cofactor">
    <cofactor evidence="7 10">
        <name>Mg(2+)</name>
        <dbReference type="ChEBI" id="CHEBI:18420"/>
    </cofactor>
    <text evidence="7 10">Binds 1 Mg(2+) ion per subunit.</text>
</comment>
<dbReference type="GO" id="GO:0051539">
    <property type="term" value="F:4 iron, 4 sulfur cluster binding"/>
    <property type="evidence" value="ECO:0007669"/>
    <property type="project" value="UniProtKB-KW"/>
</dbReference>
<keyword evidence="7 11" id="KW-0411">Iron-sulfur</keyword>
<dbReference type="InterPro" id="IPR005854">
    <property type="entry name" value="PurF"/>
</dbReference>
<evidence type="ECO:0000256" key="2">
    <source>
        <dbReference type="ARBA" id="ARBA00010138"/>
    </source>
</evidence>
<dbReference type="CDD" id="cd06223">
    <property type="entry name" value="PRTases_typeI"/>
    <property type="match status" value="1"/>
</dbReference>
<feature type="binding site" evidence="7 11">
    <location>
        <position position="404"/>
    </location>
    <ligand>
        <name>[4Fe-4S] cluster</name>
        <dbReference type="ChEBI" id="CHEBI:49883"/>
    </ligand>
</feature>
<gene>
    <name evidence="7 14" type="primary">purF</name>
    <name evidence="14" type="ORF">CV102_08320</name>
</gene>
<evidence type="ECO:0000259" key="13">
    <source>
        <dbReference type="PROSITE" id="PS51278"/>
    </source>
</evidence>
<keyword evidence="6 7" id="KW-0315">Glutamine amidotransferase</keyword>
<dbReference type="EC" id="2.4.2.14" evidence="7"/>
<dbReference type="InterPro" id="IPR029057">
    <property type="entry name" value="PRTase-like"/>
</dbReference>
<dbReference type="InterPro" id="IPR017932">
    <property type="entry name" value="GATase_2_dom"/>
</dbReference>
<comment type="caution">
    <text evidence="14">The sequence shown here is derived from an EMBL/GenBank/DDBJ whole genome shotgun (WGS) entry which is preliminary data.</text>
</comment>
<evidence type="ECO:0000256" key="10">
    <source>
        <dbReference type="PIRSR" id="PIRSR000485-2"/>
    </source>
</evidence>
<evidence type="ECO:0000256" key="6">
    <source>
        <dbReference type="ARBA" id="ARBA00022962"/>
    </source>
</evidence>
<dbReference type="PROSITE" id="PS51278">
    <property type="entry name" value="GATASE_TYPE_2"/>
    <property type="match status" value="1"/>
</dbReference>
<keyword evidence="7 10" id="KW-0460">Magnesium</keyword>
<feature type="binding site" evidence="7 10">
    <location>
        <position position="367"/>
    </location>
    <ligand>
        <name>Mg(2+)</name>
        <dbReference type="ChEBI" id="CHEBI:18420"/>
    </ligand>
</feature>
<feature type="binding site" evidence="7 10">
    <location>
        <position position="290"/>
    </location>
    <ligand>
        <name>Mg(2+)</name>
        <dbReference type="ChEBI" id="CHEBI:18420"/>
    </ligand>
</feature>
<comment type="catalytic activity">
    <reaction evidence="7 8">
        <text>5-phospho-beta-D-ribosylamine + L-glutamate + diphosphate = 5-phospho-alpha-D-ribose 1-diphosphate + L-glutamine + H2O</text>
        <dbReference type="Rhea" id="RHEA:14905"/>
        <dbReference type="ChEBI" id="CHEBI:15377"/>
        <dbReference type="ChEBI" id="CHEBI:29985"/>
        <dbReference type="ChEBI" id="CHEBI:33019"/>
        <dbReference type="ChEBI" id="CHEBI:58017"/>
        <dbReference type="ChEBI" id="CHEBI:58359"/>
        <dbReference type="ChEBI" id="CHEBI:58681"/>
        <dbReference type="EC" id="2.4.2.14"/>
    </reaction>
</comment>
<dbReference type="PIRSF" id="PIRSF000485">
    <property type="entry name" value="Amd_phspho_trans"/>
    <property type="match status" value="1"/>
</dbReference>
<dbReference type="RefSeq" id="WP_148857555.1">
    <property type="nucleotide sequence ID" value="NZ_PHNJ01000003.1"/>
</dbReference>
<proteinExistence type="inferred from homology"/>
<dbReference type="NCBIfam" id="TIGR01134">
    <property type="entry name" value="purF"/>
    <property type="match status" value="1"/>
</dbReference>
<feature type="binding site" evidence="7 10">
    <location>
        <position position="368"/>
    </location>
    <ligand>
        <name>Mg(2+)</name>
        <dbReference type="ChEBI" id="CHEBI:18420"/>
    </ligand>
</feature>
<dbReference type="Gene3D" id="3.60.20.10">
    <property type="entry name" value="Glutamine Phosphoribosylpyrophosphate, subunit 1, domain 1"/>
    <property type="match status" value="1"/>
</dbReference>
<dbReference type="GO" id="GO:0000287">
    <property type="term" value="F:magnesium ion binding"/>
    <property type="evidence" value="ECO:0007669"/>
    <property type="project" value="UniProtKB-UniRule"/>
</dbReference>
<evidence type="ECO:0000256" key="1">
    <source>
        <dbReference type="ARBA" id="ARBA00005209"/>
    </source>
</evidence>
<dbReference type="SUPFAM" id="SSF53271">
    <property type="entry name" value="PRTase-like"/>
    <property type="match status" value="1"/>
</dbReference>
<feature type="domain" description="Glutamine amidotransferase type-2" evidence="13">
    <location>
        <begin position="5"/>
        <end position="225"/>
    </location>
</feature>
<dbReference type="Pfam" id="PF13537">
    <property type="entry name" value="GATase_7"/>
    <property type="match status" value="1"/>
</dbReference>
<feature type="binding site" evidence="7 11">
    <location>
        <position position="455"/>
    </location>
    <ligand>
        <name>[4Fe-4S] cluster</name>
        <dbReference type="ChEBI" id="CHEBI:49883"/>
    </ligand>
</feature>
<evidence type="ECO:0000313" key="14">
    <source>
        <dbReference type="EMBL" id="TYL39274.1"/>
    </source>
</evidence>
<evidence type="ECO:0000313" key="15">
    <source>
        <dbReference type="Proteomes" id="UP000766904"/>
    </source>
</evidence>
<dbReference type="InterPro" id="IPR035584">
    <property type="entry name" value="PurF_N"/>
</dbReference>
<dbReference type="SUPFAM" id="SSF56235">
    <property type="entry name" value="N-terminal nucleophile aminohydrolases (Ntn hydrolases)"/>
    <property type="match status" value="1"/>
</dbReference>
<dbReference type="EMBL" id="PHNJ01000003">
    <property type="protein sequence ID" value="TYL39274.1"/>
    <property type="molecule type" value="Genomic_DNA"/>
</dbReference>
<keyword evidence="7 11" id="KW-0408">Iron</keyword>
<accession>A0A8J8Q5E7</accession>
<dbReference type="Gene3D" id="3.40.50.2020">
    <property type="match status" value="1"/>
</dbReference>
<evidence type="ECO:0000256" key="12">
    <source>
        <dbReference type="SAM" id="MobiDB-lite"/>
    </source>
</evidence>
<evidence type="ECO:0000256" key="8">
    <source>
        <dbReference type="PIRNR" id="PIRNR000485"/>
    </source>
</evidence>
<evidence type="ECO:0000256" key="7">
    <source>
        <dbReference type="HAMAP-Rule" id="MF_01931"/>
    </source>
</evidence>
<dbReference type="HAMAP" id="MF_01931">
    <property type="entry name" value="PurF"/>
    <property type="match status" value="1"/>
</dbReference>
<keyword evidence="15" id="KW-1185">Reference proteome</keyword>
<dbReference type="CDD" id="cd00715">
    <property type="entry name" value="GPATase_N"/>
    <property type="match status" value="1"/>
</dbReference>
<comment type="function">
    <text evidence="7">Catalyzes the formation of phosphoribosylamine from phosphoribosylpyrophosphate (PRPP) and glutamine.</text>
</comment>
<name>A0A8J8Q5E7_9EURY</name>
<dbReference type="GO" id="GO:0006189">
    <property type="term" value="P:'de novo' IMP biosynthetic process"/>
    <property type="evidence" value="ECO:0007669"/>
    <property type="project" value="UniProtKB-UniRule"/>
</dbReference>
<feature type="region of interest" description="Disordered" evidence="12">
    <location>
        <begin position="469"/>
        <end position="490"/>
    </location>
</feature>
<keyword evidence="4 7" id="KW-0808">Transferase</keyword>
<dbReference type="OrthoDB" id="5976at2157"/>
<keyword evidence="7" id="KW-0004">4Fe-4S</keyword>
<dbReference type="GO" id="GO:0004044">
    <property type="term" value="F:amidophosphoribosyltransferase activity"/>
    <property type="evidence" value="ECO:0007669"/>
    <property type="project" value="UniProtKB-UniRule"/>
</dbReference>
<evidence type="ECO:0000256" key="4">
    <source>
        <dbReference type="ARBA" id="ARBA00022679"/>
    </source>
</evidence>
<evidence type="ECO:0000256" key="5">
    <source>
        <dbReference type="ARBA" id="ARBA00022755"/>
    </source>
</evidence>
<comment type="cofactor">
    <cofactor evidence="7 11">
        <name>[4Fe-4S] cluster</name>
        <dbReference type="ChEBI" id="CHEBI:49883"/>
    </cofactor>
    <text evidence="7 11">Binds 1 [4Fe-4S] cluster per subunit.</text>
</comment>
<reference evidence="14" key="1">
    <citation type="submission" date="2017-11" db="EMBL/GenBank/DDBJ databases">
        <authorList>
            <person name="Kajale S.C."/>
            <person name="Sharma A."/>
        </authorList>
    </citation>
    <scope>NUCLEOTIDE SEQUENCE</scope>
    <source>
        <strain evidence="14">LS1_42</strain>
    </source>
</reference>
<organism evidence="14 15">
    <name type="scientific">Natronococcus pandeyae</name>
    <dbReference type="NCBI Taxonomy" id="2055836"/>
    <lineage>
        <taxon>Archaea</taxon>
        <taxon>Methanobacteriati</taxon>
        <taxon>Methanobacteriota</taxon>
        <taxon>Stenosarchaea group</taxon>
        <taxon>Halobacteria</taxon>
        <taxon>Halobacteriales</taxon>
        <taxon>Natrialbaceae</taxon>
        <taxon>Natronococcus</taxon>
    </lineage>
</organism>
<feature type="active site" description="Nucleophile" evidence="7 9">
    <location>
        <position position="5"/>
    </location>
</feature>
<feature type="binding site" evidence="7 11">
    <location>
        <position position="243"/>
    </location>
    <ligand>
        <name>[4Fe-4S] cluster</name>
        <dbReference type="ChEBI" id="CHEBI:49883"/>
    </ligand>
</feature>
<keyword evidence="3 7" id="KW-0328">Glycosyltransferase</keyword>
<feature type="binding site" evidence="7 11">
    <location>
        <position position="458"/>
    </location>
    <ligand>
        <name>[4Fe-4S] cluster</name>
        <dbReference type="ChEBI" id="CHEBI:49883"/>
    </ligand>
</feature>
<evidence type="ECO:0000256" key="3">
    <source>
        <dbReference type="ARBA" id="ARBA00022676"/>
    </source>
</evidence>
<comment type="pathway">
    <text evidence="1 7 8">Purine metabolism; IMP biosynthesis via de novo pathway; N(1)-(5-phospho-D-ribosyl)glycinamide from 5-phospho-alpha-D-ribose 1-diphosphate: step 1/2.</text>
</comment>